<name>A0A8X6MQQ8_NEPPI</name>
<evidence type="ECO:0000313" key="2">
    <source>
        <dbReference type="EMBL" id="GFS72616.1"/>
    </source>
</evidence>
<dbReference type="EMBL" id="BMAW01001106">
    <property type="protein sequence ID" value="GFS72616.1"/>
    <property type="molecule type" value="Genomic_DNA"/>
</dbReference>
<feature type="compositionally biased region" description="Gly residues" evidence="1">
    <location>
        <begin position="1"/>
        <end position="21"/>
    </location>
</feature>
<dbReference type="Proteomes" id="UP000887013">
    <property type="component" value="Unassembled WGS sequence"/>
</dbReference>
<organism evidence="2 3">
    <name type="scientific">Nephila pilipes</name>
    <name type="common">Giant wood spider</name>
    <name type="synonym">Nephila maculata</name>
    <dbReference type="NCBI Taxonomy" id="299642"/>
    <lineage>
        <taxon>Eukaryota</taxon>
        <taxon>Metazoa</taxon>
        <taxon>Ecdysozoa</taxon>
        <taxon>Arthropoda</taxon>
        <taxon>Chelicerata</taxon>
        <taxon>Arachnida</taxon>
        <taxon>Araneae</taxon>
        <taxon>Araneomorphae</taxon>
        <taxon>Entelegynae</taxon>
        <taxon>Araneoidea</taxon>
        <taxon>Nephilidae</taxon>
        <taxon>Nephila</taxon>
    </lineage>
</organism>
<dbReference type="OrthoDB" id="6437646at2759"/>
<dbReference type="AlphaFoldDB" id="A0A8X6MQQ8"/>
<feature type="non-terminal residue" evidence="2">
    <location>
        <position position="1"/>
    </location>
</feature>
<evidence type="ECO:0000256" key="1">
    <source>
        <dbReference type="SAM" id="MobiDB-lite"/>
    </source>
</evidence>
<proteinExistence type="predicted"/>
<keyword evidence="3" id="KW-1185">Reference proteome</keyword>
<feature type="region of interest" description="Disordered" evidence="1">
    <location>
        <begin position="1"/>
        <end position="22"/>
    </location>
</feature>
<accession>A0A8X6MQQ8</accession>
<dbReference type="Gene3D" id="1.10.10.1350">
    <property type="entry name" value="Spidroin domain, C-terminal domain"/>
    <property type="match status" value="1"/>
</dbReference>
<sequence>GGSGPGGPGGSGPYGPGGSGPGSRISSLVNAIMRSMNGSGFNYQMFGNILSQYLSGTGLCNPNDINVLLDALLAALHCANNQGSSSIPSSPTPSAMNAYSISVRRMFEF</sequence>
<evidence type="ECO:0000313" key="3">
    <source>
        <dbReference type="Proteomes" id="UP000887013"/>
    </source>
</evidence>
<protein>
    <submittedName>
        <fullName evidence="2">Flagelliform spidroin-like protein</fullName>
    </submittedName>
</protein>
<comment type="caution">
    <text evidence="2">The sequence shown here is derived from an EMBL/GenBank/DDBJ whole genome shotgun (WGS) entry which is preliminary data.</text>
</comment>
<reference evidence="2" key="1">
    <citation type="submission" date="2020-08" db="EMBL/GenBank/DDBJ databases">
        <title>Multicomponent nature underlies the extraordinary mechanical properties of spider dragline silk.</title>
        <authorList>
            <person name="Kono N."/>
            <person name="Nakamura H."/>
            <person name="Mori M."/>
            <person name="Yoshida Y."/>
            <person name="Ohtoshi R."/>
            <person name="Malay A.D."/>
            <person name="Moran D.A.P."/>
            <person name="Tomita M."/>
            <person name="Numata K."/>
            <person name="Arakawa K."/>
        </authorList>
    </citation>
    <scope>NUCLEOTIDE SEQUENCE</scope>
</reference>
<gene>
    <name evidence="2" type="ORF">NPIL_170021</name>
</gene>
<dbReference type="InterPro" id="IPR038542">
    <property type="entry name" value="Spidroin_C_sf"/>
</dbReference>